<dbReference type="InterPro" id="IPR036047">
    <property type="entry name" value="F-box-like_dom_sf"/>
</dbReference>
<dbReference type="InterPro" id="IPR015915">
    <property type="entry name" value="Kelch-typ_b-propeller"/>
</dbReference>
<dbReference type="SUPFAM" id="SSF117281">
    <property type="entry name" value="Kelch motif"/>
    <property type="match status" value="1"/>
</dbReference>
<dbReference type="PROSITE" id="PS50181">
    <property type="entry name" value="FBOX"/>
    <property type="match status" value="1"/>
</dbReference>
<dbReference type="InterPro" id="IPR050796">
    <property type="entry name" value="SCF_F-box_component"/>
</dbReference>
<proteinExistence type="predicted"/>
<dbReference type="InterPro" id="IPR001810">
    <property type="entry name" value="F-box_dom"/>
</dbReference>
<sequence length="426" mass="48509">MEAMAFEDEIRKLRLQPFLFMESVWRDLPWDILQRVFSFLPIAALCRLRAVSKKCNCLISHPDFALRHAQAIPPEEYVFLTLKFDAYESNPIRGWEVLDVVNKRFFTLSNDFLTEYAKREGIVPASLPPKSFNERAVLAADGGLFCVSYSTNIEQSSVLLVCNPVLKAVKQLPEMTGWVAGNQMVLMKTDRVLMEYKIFVAIDPHHQDHRSRILIYESKAGKWRTVPNSPPPSDPWNPLSNRCNSVSSSFKNEFSFLKKEFYDPFPDSHPSYTGVISDDKVSDALSEVHGVDWPIGEPMNLHLVMSNDQQLFFVITSESVFLQTIAIELSEIILARRDYIPLTEMSNEMMSLDVGDEVLHGPFVAIWCENSILICSISGRTVAYSLSNKSWDQVYPHNNLPEALFVSDEPLQEVYGSNYCISLFAP</sequence>
<dbReference type="Proteomes" id="UP000822688">
    <property type="component" value="Chromosome 3"/>
</dbReference>
<dbReference type="SUPFAM" id="SSF81383">
    <property type="entry name" value="F-box domain"/>
    <property type="match status" value="1"/>
</dbReference>
<protein>
    <recommendedName>
        <fullName evidence="1">F-box domain-containing protein</fullName>
    </recommendedName>
</protein>
<reference evidence="2" key="1">
    <citation type="submission" date="2020-06" db="EMBL/GenBank/DDBJ databases">
        <title>WGS assembly of Ceratodon purpureus strain R40.</title>
        <authorList>
            <person name="Carey S.B."/>
            <person name="Jenkins J."/>
            <person name="Shu S."/>
            <person name="Lovell J.T."/>
            <person name="Sreedasyam A."/>
            <person name="Maumus F."/>
            <person name="Tiley G.P."/>
            <person name="Fernandez-Pozo N."/>
            <person name="Barry K."/>
            <person name="Chen C."/>
            <person name="Wang M."/>
            <person name="Lipzen A."/>
            <person name="Daum C."/>
            <person name="Saski C.A."/>
            <person name="Payton A.C."/>
            <person name="Mcbreen J.C."/>
            <person name="Conrad R.E."/>
            <person name="Kollar L.M."/>
            <person name="Olsson S."/>
            <person name="Huttunen S."/>
            <person name="Landis J.B."/>
            <person name="Wickett N.J."/>
            <person name="Johnson M.G."/>
            <person name="Rensing S.A."/>
            <person name="Grimwood J."/>
            <person name="Schmutz J."/>
            <person name="Mcdaniel S.F."/>
        </authorList>
    </citation>
    <scope>NUCLEOTIDE SEQUENCE</scope>
    <source>
        <strain evidence="2">R40</strain>
    </source>
</reference>
<evidence type="ECO:0000313" key="2">
    <source>
        <dbReference type="EMBL" id="KAG0582445.1"/>
    </source>
</evidence>
<gene>
    <name evidence="2" type="ORF">KC19_3G060400</name>
</gene>
<evidence type="ECO:0000259" key="1">
    <source>
        <dbReference type="PROSITE" id="PS50181"/>
    </source>
</evidence>
<keyword evidence="3" id="KW-1185">Reference proteome</keyword>
<dbReference type="AlphaFoldDB" id="A0A8T0IHF9"/>
<comment type="caution">
    <text evidence="2">The sequence shown here is derived from an EMBL/GenBank/DDBJ whole genome shotgun (WGS) entry which is preliminary data.</text>
</comment>
<dbReference type="PANTHER" id="PTHR31672">
    <property type="entry name" value="BNACNNG10540D PROTEIN"/>
    <property type="match status" value="1"/>
</dbReference>
<dbReference type="Gene3D" id="1.20.1280.50">
    <property type="match status" value="1"/>
</dbReference>
<organism evidence="2 3">
    <name type="scientific">Ceratodon purpureus</name>
    <name type="common">Fire moss</name>
    <name type="synonym">Dicranum purpureum</name>
    <dbReference type="NCBI Taxonomy" id="3225"/>
    <lineage>
        <taxon>Eukaryota</taxon>
        <taxon>Viridiplantae</taxon>
        <taxon>Streptophyta</taxon>
        <taxon>Embryophyta</taxon>
        <taxon>Bryophyta</taxon>
        <taxon>Bryophytina</taxon>
        <taxon>Bryopsida</taxon>
        <taxon>Dicranidae</taxon>
        <taxon>Pseudoditrichales</taxon>
        <taxon>Ditrichaceae</taxon>
        <taxon>Ceratodon</taxon>
    </lineage>
</organism>
<evidence type="ECO:0000313" key="3">
    <source>
        <dbReference type="Proteomes" id="UP000822688"/>
    </source>
</evidence>
<dbReference type="EMBL" id="CM026423">
    <property type="protein sequence ID" value="KAG0582445.1"/>
    <property type="molecule type" value="Genomic_DNA"/>
</dbReference>
<feature type="domain" description="F-box" evidence="1">
    <location>
        <begin position="22"/>
        <end position="69"/>
    </location>
</feature>
<dbReference type="SMART" id="SM00256">
    <property type="entry name" value="FBOX"/>
    <property type="match status" value="1"/>
</dbReference>
<name>A0A8T0IHF9_CERPU</name>
<accession>A0A8T0IHF9</accession>
<dbReference type="Pfam" id="PF00646">
    <property type="entry name" value="F-box"/>
    <property type="match status" value="1"/>
</dbReference>